<dbReference type="CDD" id="cd00118">
    <property type="entry name" value="LysM"/>
    <property type="match status" value="1"/>
</dbReference>
<sequence length="595" mass="64496">MLNTGNTPDLSRVQQLQKRLKELRSIPTETQEEREEKWAIYQEISLLGSRGTNPAISQQPMKTSQPDPAPQRFARGGEVYPMPGLHWMMDLARFADIGPVEPKKTARTSDFIPQMRAVGILPPAPTPGIDQGNQLAEIEELLRTAKSGSPEESFYRDQIQHLRSSGVQTPLQSGYSTWLTNGRVLNWALNAANSPAPVSSNSSPASISPPPPTDTSGSGNLTGGRTTIPQVSRRASASPTPLARYVGDTYTVKQGDTVSGIEKMTGTTRPEMLNYNRSLIANPNLIEPGQVLRLRPEPYVPAAPMSEITTRRVGGKEVQAGNMFTMGKPQIPNWAITPVAGTSSSSSSTPGIGLGTMMDISRIITGAAIARKPVSNWQPSTLFTSWQRAVEARKNQGLSSEEMALANQNIAGNYGAGVRALTQSVGGGANPGVVLAGLNNLGSQQAGQQSVLAAADAARRNQNFAQYGSMANQDLEISRTLYGNDLQREQGRQVAGLGLIAGGMQNIHDRQMYNQAYGPNSTFQQLQQSQIDLAKESVKNQKIIIQNTLNNANRILAQPTPDSNDDYARKQADFVTKLTPELKEQYKQMYPGLKF</sequence>
<evidence type="ECO:0000259" key="2">
    <source>
        <dbReference type="PROSITE" id="PS51782"/>
    </source>
</evidence>
<feature type="region of interest" description="Disordered" evidence="1">
    <location>
        <begin position="194"/>
        <end position="242"/>
    </location>
</feature>
<feature type="compositionally biased region" description="Polar residues" evidence="1">
    <location>
        <begin position="50"/>
        <end position="66"/>
    </location>
</feature>
<feature type="compositionally biased region" description="Low complexity" evidence="1">
    <location>
        <begin position="194"/>
        <end position="206"/>
    </location>
</feature>
<dbReference type="SUPFAM" id="SSF54106">
    <property type="entry name" value="LysM domain"/>
    <property type="match status" value="1"/>
</dbReference>
<dbReference type="Gene3D" id="3.10.350.10">
    <property type="entry name" value="LysM domain"/>
    <property type="match status" value="1"/>
</dbReference>
<dbReference type="InterPro" id="IPR018392">
    <property type="entry name" value="LysM"/>
</dbReference>
<feature type="compositionally biased region" description="Polar residues" evidence="1">
    <location>
        <begin position="214"/>
        <end position="239"/>
    </location>
</feature>
<organism evidence="3 4">
    <name type="scientific">Larkinella humicola</name>
    <dbReference type="NCBI Taxonomy" id="2607654"/>
    <lineage>
        <taxon>Bacteria</taxon>
        <taxon>Pseudomonadati</taxon>
        <taxon>Bacteroidota</taxon>
        <taxon>Cytophagia</taxon>
        <taxon>Cytophagales</taxon>
        <taxon>Spirosomataceae</taxon>
        <taxon>Larkinella</taxon>
    </lineage>
</organism>
<dbReference type="SMART" id="SM00257">
    <property type="entry name" value="LysM"/>
    <property type="match status" value="1"/>
</dbReference>
<dbReference type="PROSITE" id="PS51782">
    <property type="entry name" value="LYSM"/>
    <property type="match status" value="1"/>
</dbReference>
<dbReference type="Pfam" id="PF01476">
    <property type="entry name" value="LysM"/>
    <property type="match status" value="1"/>
</dbReference>
<dbReference type="InterPro" id="IPR036779">
    <property type="entry name" value="LysM_dom_sf"/>
</dbReference>
<keyword evidence="4" id="KW-1185">Reference proteome</keyword>
<name>A0A5N1JL14_9BACT</name>
<proteinExistence type="predicted"/>
<feature type="domain" description="LysM" evidence="2">
    <location>
        <begin position="248"/>
        <end position="294"/>
    </location>
</feature>
<evidence type="ECO:0000313" key="3">
    <source>
        <dbReference type="EMBL" id="KAA9356864.1"/>
    </source>
</evidence>
<accession>A0A5N1JL14</accession>
<dbReference type="AlphaFoldDB" id="A0A5N1JL14"/>
<protein>
    <submittedName>
        <fullName evidence="3">LysM peptidoglycan-binding domain-containing protein</fullName>
    </submittedName>
</protein>
<dbReference type="Proteomes" id="UP000326344">
    <property type="component" value="Unassembled WGS sequence"/>
</dbReference>
<comment type="caution">
    <text evidence="3">The sequence shown here is derived from an EMBL/GenBank/DDBJ whole genome shotgun (WGS) entry which is preliminary data.</text>
</comment>
<reference evidence="3 4" key="1">
    <citation type="submission" date="2019-09" db="EMBL/GenBank/DDBJ databases">
        <title>Genome Sequence of Larkinella sp MA1.</title>
        <authorList>
            <person name="Srinivasan S."/>
        </authorList>
    </citation>
    <scope>NUCLEOTIDE SEQUENCE [LARGE SCALE GENOMIC DNA]</scope>
    <source>
        <strain evidence="3 4">MA1</strain>
    </source>
</reference>
<feature type="region of interest" description="Disordered" evidence="1">
    <location>
        <begin position="50"/>
        <end position="70"/>
    </location>
</feature>
<evidence type="ECO:0000256" key="1">
    <source>
        <dbReference type="SAM" id="MobiDB-lite"/>
    </source>
</evidence>
<gene>
    <name evidence="3" type="ORF">F0P93_03745</name>
</gene>
<evidence type="ECO:0000313" key="4">
    <source>
        <dbReference type="Proteomes" id="UP000326344"/>
    </source>
</evidence>
<dbReference type="EMBL" id="VTWS01000001">
    <property type="protein sequence ID" value="KAA9356864.1"/>
    <property type="molecule type" value="Genomic_DNA"/>
</dbReference>